<dbReference type="Proteomes" id="UP000887565">
    <property type="component" value="Unplaced"/>
</dbReference>
<name>A0A915L6T3_ROMCU</name>
<dbReference type="WBParaSite" id="nRc.2.0.1.t45450-RA">
    <property type="protein sequence ID" value="nRc.2.0.1.t45450-RA"/>
    <property type="gene ID" value="nRc.2.0.1.g45450"/>
</dbReference>
<proteinExistence type="predicted"/>
<accession>A0A915L6T3</accession>
<organism evidence="1 2">
    <name type="scientific">Romanomermis culicivorax</name>
    <name type="common">Nematode worm</name>
    <dbReference type="NCBI Taxonomy" id="13658"/>
    <lineage>
        <taxon>Eukaryota</taxon>
        <taxon>Metazoa</taxon>
        <taxon>Ecdysozoa</taxon>
        <taxon>Nematoda</taxon>
        <taxon>Enoplea</taxon>
        <taxon>Dorylaimia</taxon>
        <taxon>Mermithida</taxon>
        <taxon>Mermithoidea</taxon>
        <taxon>Mermithidae</taxon>
        <taxon>Romanomermis</taxon>
    </lineage>
</organism>
<keyword evidence="1" id="KW-1185">Reference proteome</keyword>
<reference evidence="2" key="1">
    <citation type="submission" date="2022-11" db="UniProtKB">
        <authorList>
            <consortium name="WormBaseParasite"/>
        </authorList>
    </citation>
    <scope>IDENTIFICATION</scope>
</reference>
<evidence type="ECO:0000313" key="2">
    <source>
        <dbReference type="WBParaSite" id="nRc.2.0.1.t45450-RA"/>
    </source>
</evidence>
<protein>
    <submittedName>
        <fullName evidence="2">Uncharacterized protein</fullName>
    </submittedName>
</protein>
<dbReference type="AlphaFoldDB" id="A0A915L6T3"/>
<sequence length="79" mass="9202">MENSSAPKQSTPDEFLAEQNEKFKQHVLQLLPDKEKAKKEPAFFKSSFFTPVARRKKKAGVVRQPSKWMGRCQEFFVVK</sequence>
<evidence type="ECO:0000313" key="1">
    <source>
        <dbReference type="Proteomes" id="UP000887565"/>
    </source>
</evidence>